<dbReference type="InterPro" id="IPR013783">
    <property type="entry name" value="Ig-like_fold"/>
</dbReference>
<evidence type="ECO:0000256" key="1">
    <source>
        <dbReference type="SAM" id="SignalP"/>
    </source>
</evidence>
<dbReference type="OrthoDB" id="2081293at2"/>
<feature type="chain" id="PRO_5019362015" description="Fibronectin type-III domain-containing protein" evidence="1">
    <location>
        <begin position="24"/>
        <end position="296"/>
    </location>
</feature>
<evidence type="ECO:0000313" key="2">
    <source>
        <dbReference type="EMBL" id="RHJ89898.1"/>
    </source>
</evidence>
<feature type="signal peptide" evidence="1">
    <location>
        <begin position="1"/>
        <end position="23"/>
    </location>
</feature>
<sequence length="296" mass="32946">MKRKGLILFLAITLTTVFMPAEAMQIYGASAINYNSSDALSYAKNHWNDGKGDCVAFVRKCVESGGIPRDNNRGYNYTAKQYKDYLVKKGYAVVYKLQTAVYYDDYYGIKADDNKGKIAAGDIILYRCNNKKCPKPDFHLSICNGAKGTAQGKYHGWMTCYAHNTAVNNKVACKIRCSKCGASKNSISLYAIHFKSSENGYSVYNGKVLGVRAKESSDKSITVSWKKLSTASGYKVYRATSKSGTYSYIASTTKTKYTDTVKIAGKKYYYKIKPYKKVNGLENLGKYSAVVFARSK</sequence>
<dbReference type="Proteomes" id="UP000284841">
    <property type="component" value="Unassembled WGS sequence"/>
</dbReference>
<dbReference type="STRING" id="1776384.GCA_900086585_03263"/>
<keyword evidence="3" id="KW-1185">Reference proteome</keyword>
<dbReference type="Gene3D" id="3.90.1720.10">
    <property type="entry name" value="endopeptidase domain like (from Nostoc punctiforme)"/>
    <property type="match status" value="1"/>
</dbReference>
<comment type="caution">
    <text evidence="2">The sequence shown here is derived from an EMBL/GenBank/DDBJ whole genome shotgun (WGS) entry which is preliminary data.</text>
</comment>
<dbReference type="SUPFAM" id="SSF49265">
    <property type="entry name" value="Fibronectin type III"/>
    <property type="match status" value="1"/>
</dbReference>
<name>A0A415E885_9FIRM</name>
<evidence type="ECO:0000313" key="3">
    <source>
        <dbReference type="Proteomes" id="UP000284841"/>
    </source>
</evidence>
<dbReference type="EMBL" id="QRMS01000001">
    <property type="protein sequence ID" value="RHJ89898.1"/>
    <property type="molecule type" value="Genomic_DNA"/>
</dbReference>
<protein>
    <recommendedName>
        <fullName evidence="4">Fibronectin type-III domain-containing protein</fullName>
    </recommendedName>
</protein>
<proteinExistence type="predicted"/>
<gene>
    <name evidence="2" type="ORF">DW099_04870</name>
</gene>
<reference evidence="2 3" key="1">
    <citation type="submission" date="2018-08" db="EMBL/GenBank/DDBJ databases">
        <title>A genome reference for cultivated species of the human gut microbiota.</title>
        <authorList>
            <person name="Zou Y."/>
            <person name="Xue W."/>
            <person name="Luo G."/>
        </authorList>
    </citation>
    <scope>NUCLEOTIDE SEQUENCE [LARGE SCALE GENOMIC DNA]</scope>
    <source>
        <strain evidence="2 3">AM07-24</strain>
    </source>
</reference>
<evidence type="ECO:0008006" key="4">
    <source>
        <dbReference type="Google" id="ProtNLM"/>
    </source>
</evidence>
<accession>A0A415E885</accession>
<keyword evidence="1" id="KW-0732">Signal</keyword>
<organism evidence="2 3">
    <name type="scientific">Emergencia timonensis</name>
    <dbReference type="NCBI Taxonomy" id="1776384"/>
    <lineage>
        <taxon>Bacteria</taxon>
        <taxon>Bacillati</taxon>
        <taxon>Bacillota</taxon>
        <taxon>Clostridia</taxon>
        <taxon>Peptostreptococcales</taxon>
        <taxon>Anaerovoracaceae</taxon>
        <taxon>Emergencia</taxon>
    </lineage>
</organism>
<dbReference type="RefSeq" id="WP_118333946.1">
    <property type="nucleotide sequence ID" value="NZ_AP025567.1"/>
</dbReference>
<dbReference type="InterPro" id="IPR036116">
    <property type="entry name" value="FN3_sf"/>
</dbReference>
<dbReference type="AlphaFoldDB" id="A0A415E885"/>
<dbReference type="Gene3D" id="2.60.40.10">
    <property type="entry name" value="Immunoglobulins"/>
    <property type="match status" value="1"/>
</dbReference>